<accession>A0ABP1D287</accession>
<feature type="region of interest" description="Disordered" evidence="1">
    <location>
        <begin position="1"/>
        <end position="96"/>
    </location>
</feature>
<feature type="compositionally biased region" description="Polar residues" evidence="1">
    <location>
        <begin position="943"/>
        <end position="955"/>
    </location>
</feature>
<feature type="region of interest" description="Disordered" evidence="1">
    <location>
        <begin position="220"/>
        <end position="303"/>
    </location>
</feature>
<keyword evidence="3" id="KW-1185">Reference proteome</keyword>
<dbReference type="InterPro" id="IPR029005">
    <property type="entry name" value="LIM-bd/SEUSS"/>
</dbReference>
<feature type="compositionally biased region" description="Polar residues" evidence="1">
    <location>
        <begin position="220"/>
        <end position="230"/>
    </location>
</feature>
<feature type="region of interest" description="Disordered" evidence="1">
    <location>
        <begin position="827"/>
        <end position="973"/>
    </location>
</feature>
<feature type="compositionally biased region" description="Polar residues" evidence="1">
    <location>
        <begin position="351"/>
        <end position="365"/>
    </location>
</feature>
<reference evidence="3" key="1">
    <citation type="submission" date="2024-04" db="EMBL/GenBank/DDBJ databases">
        <authorList>
            <person name="Shaw F."/>
            <person name="Minotto A."/>
        </authorList>
    </citation>
    <scope>NUCLEOTIDE SEQUENCE [LARGE SCALE GENOMIC DNA]</scope>
</reference>
<feature type="compositionally biased region" description="Basic residues" evidence="1">
    <location>
        <begin position="962"/>
        <end position="973"/>
    </location>
</feature>
<feature type="compositionally biased region" description="Low complexity" evidence="1">
    <location>
        <begin position="396"/>
        <end position="412"/>
    </location>
</feature>
<feature type="compositionally biased region" description="Low complexity" evidence="1">
    <location>
        <begin position="845"/>
        <end position="887"/>
    </location>
</feature>
<gene>
    <name evidence="2" type="ORF">GFSPODELE1_LOCUS3843</name>
</gene>
<dbReference type="Pfam" id="PF01803">
    <property type="entry name" value="LIM_bind"/>
    <property type="match status" value="1"/>
</dbReference>
<protein>
    <submittedName>
        <fullName evidence="2">Uncharacterized protein</fullName>
    </submittedName>
</protein>
<feature type="compositionally biased region" description="Low complexity" evidence="1">
    <location>
        <begin position="898"/>
        <end position="930"/>
    </location>
</feature>
<proteinExistence type="predicted"/>
<feature type="compositionally biased region" description="Polar residues" evidence="1">
    <location>
        <begin position="289"/>
        <end position="303"/>
    </location>
</feature>
<feature type="compositionally biased region" description="Polar residues" evidence="1">
    <location>
        <begin position="1"/>
        <end position="14"/>
    </location>
</feature>
<feature type="compositionally biased region" description="Low complexity" evidence="1">
    <location>
        <begin position="252"/>
        <end position="262"/>
    </location>
</feature>
<dbReference type="PANTHER" id="PTHR10378">
    <property type="entry name" value="LIM DOMAIN-BINDING PROTEIN"/>
    <property type="match status" value="1"/>
</dbReference>
<evidence type="ECO:0000256" key="1">
    <source>
        <dbReference type="SAM" id="MobiDB-lite"/>
    </source>
</evidence>
<feature type="compositionally biased region" description="Polar residues" evidence="1">
    <location>
        <begin position="827"/>
        <end position="842"/>
    </location>
</feature>
<name>A0ABP1D287_9APHY</name>
<evidence type="ECO:0000313" key="2">
    <source>
        <dbReference type="EMBL" id="CAL1702020.1"/>
    </source>
</evidence>
<feature type="region of interest" description="Disordered" evidence="1">
    <location>
        <begin position="315"/>
        <end position="510"/>
    </location>
</feature>
<sequence length="973" mass="102215">MLNVNANPTSSFLSQPPPPQPPQPGVQGQSHMQFMSNHPGSAPGMLGGPQGANGLPNPSAYPLHMRQGNPQRAPSFGQQPHNGQTFNPQSSGAPSHMNGIGSGPAFSNQMMQPIRRVPSQGQPMNPAMAGMGGQPAVGTVAGMPGMGVNGMSMGPGHIRQGPSLAQQHPQNMRLQHHMMQGQGHIPEMNIGISRQPPQVHGSGGMMSTVMGRAPSHTFMNNPPSAQSHSAGIQPPHHPQGFQNNMGVPPAPIGSSPHISPPHNAGIIPPPLNHSNSMPSVAGNRARMTPENSGLMNHLQSSASHASRLPALGAPFAYTSSTTPPNSAGDMSHLSGTSSQGTGGRAGLLATPAQTFGQMSQSNSDGFQVSFSVPSQPPSAPLRPPSRPAPHPSFVTSQDALSGQLQQQSQQLQRPPSIVHRQSPFPGERSGSSAQVQRPQSRPSLSNGQSPQHLGQPRTPRISQPAPGHPPQTGNGVAAPSLSQQPAPSANTTASPSEQDNANSFAPPPTTVRLRTEFHPAVQPLMSGVRLLPQQQQQYQSQYLASTAAQCGPGIGRLLFFSGMLATETSDRFQLSHWQNIVNLYYLPHAVFKFTLWKDNQRTEAKPFEIGVPILPRFFLVTSQSGVKTMHLNLDGARERPAGMLNRTIVECTQAIWTFRYVNGYVVTLRGPLSATLTITPMPSVTGGPPVPVAKFESMTFDAHHHEKTISLDAIVGNRLTDSPRTPRAPVPRTPTMNVNDRGPSQVEEEDGRSDEPRIIVDRATMPAEPVNAFGIPQATMRCLELAESVAQMSDLIQFSKDYDLGPLDALKNFARSLRDAQSTNMSIVGQGASNTDGASSDGKQPVSSDNNNVVANPSSPSYQGASTPSAPQSAASGSSAPQAGPSAIEPKTSKSSLAQAQAAVSTPTSAPANATTPAAASTPSASANTPHVAPATLKRKAQNADTASPTTTTHDSAPPAKRPNRKRGKTQGG</sequence>
<feature type="region of interest" description="Disordered" evidence="1">
    <location>
        <begin position="718"/>
        <end position="754"/>
    </location>
</feature>
<feature type="compositionally biased region" description="Pro residues" evidence="1">
    <location>
        <begin position="15"/>
        <end position="24"/>
    </location>
</feature>
<evidence type="ECO:0000313" key="3">
    <source>
        <dbReference type="Proteomes" id="UP001497453"/>
    </source>
</evidence>
<feature type="compositionally biased region" description="Polar residues" evidence="1">
    <location>
        <begin position="68"/>
        <end position="93"/>
    </location>
</feature>
<organism evidence="2 3">
    <name type="scientific">Somion occarium</name>
    <dbReference type="NCBI Taxonomy" id="3059160"/>
    <lineage>
        <taxon>Eukaryota</taxon>
        <taxon>Fungi</taxon>
        <taxon>Dikarya</taxon>
        <taxon>Basidiomycota</taxon>
        <taxon>Agaricomycotina</taxon>
        <taxon>Agaricomycetes</taxon>
        <taxon>Polyporales</taxon>
        <taxon>Cerrenaceae</taxon>
        <taxon>Somion</taxon>
    </lineage>
</organism>
<feature type="compositionally biased region" description="Pro residues" evidence="1">
    <location>
        <begin position="374"/>
        <end position="390"/>
    </location>
</feature>
<dbReference type="EMBL" id="OZ037945">
    <property type="protein sequence ID" value="CAL1702020.1"/>
    <property type="molecule type" value="Genomic_DNA"/>
</dbReference>
<dbReference type="Proteomes" id="UP001497453">
    <property type="component" value="Chromosome 2"/>
</dbReference>
<feature type="compositionally biased region" description="Polar residues" evidence="1">
    <location>
        <begin position="480"/>
        <end position="503"/>
    </location>
</feature>
<feature type="compositionally biased region" description="Polar residues" evidence="1">
    <location>
        <begin position="30"/>
        <end position="39"/>
    </location>
</feature>
<feature type="compositionally biased region" description="Polar residues" evidence="1">
    <location>
        <begin position="429"/>
        <end position="452"/>
    </location>
</feature>